<keyword evidence="2" id="KW-1185">Reference proteome</keyword>
<comment type="caution">
    <text evidence="1">The sequence shown here is derived from an EMBL/GenBank/DDBJ whole genome shotgun (WGS) entry which is preliminary data.</text>
</comment>
<dbReference type="Proteomes" id="UP001633002">
    <property type="component" value="Unassembled WGS sequence"/>
</dbReference>
<reference evidence="1 2" key="1">
    <citation type="submission" date="2024-09" db="EMBL/GenBank/DDBJ databases">
        <title>Chromosome-scale assembly of Riccia sorocarpa.</title>
        <authorList>
            <person name="Paukszto L."/>
        </authorList>
    </citation>
    <scope>NUCLEOTIDE SEQUENCE [LARGE SCALE GENOMIC DNA]</scope>
    <source>
        <strain evidence="1">LP-2024</strain>
        <tissue evidence="1">Aerial parts of the thallus</tissue>
    </source>
</reference>
<protein>
    <recommendedName>
        <fullName evidence="3">Reverse transcriptase domain-containing protein</fullName>
    </recommendedName>
</protein>
<dbReference type="AlphaFoldDB" id="A0ABD3HJG1"/>
<accession>A0ABD3HJG1</accession>
<name>A0ABD3HJG1_9MARC</name>
<proteinExistence type="predicted"/>
<gene>
    <name evidence="1" type="ORF">R1sor_016588</name>
</gene>
<evidence type="ECO:0000313" key="2">
    <source>
        <dbReference type="Proteomes" id="UP001633002"/>
    </source>
</evidence>
<evidence type="ECO:0000313" key="1">
    <source>
        <dbReference type="EMBL" id="KAL3690279.1"/>
    </source>
</evidence>
<dbReference type="EMBL" id="JBJQOH010000004">
    <property type="protein sequence ID" value="KAL3690279.1"/>
    <property type="molecule type" value="Genomic_DNA"/>
</dbReference>
<organism evidence="1 2">
    <name type="scientific">Riccia sorocarpa</name>
    <dbReference type="NCBI Taxonomy" id="122646"/>
    <lineage>
        <taxon>Eukaryota</taxon>
        <taxon>Viridiplantae</taxon>
        <taxon>Streptophyta</taxon>
        <taxon>Embryophyta</taxon>
        <taxon>Marchantiophyta</taxon>
        <taxon>Marchantiopsida</taxon>
        <taxon>Marchantiidae</taxon>
        <taxon>Marchantiales</taxon>
        <taxon>Ricciaceae</taxon>
        <taxon>Riccia</taxon>
    </lineage>
</organism>
<sequence>MLMLTLVLEDLEEALKEMATGRSPGEDGVTLEVVTTMWESIKSGCLLFIQTKKERLGEIQGVLIPRGKSLLHRLFADDSGVSITASEANFQSLKKIIECFEGISGASLNMSKSVIVPMAMEHPPAWVYEQGCQIMEGGDQMTYLGFKAGI</sequence>
<evidence type="ECO:0008006" key="3">
    <source>
        <dbReference type="Google" id="ProtNLM"/>
    </source>
</evidence>